<dbReference type="Proteomes" id="UP001147695">
    <property type="component" value="Unassembled WGS sequence"/>
</dbReference>
<sequence>MDPSNHSSNFNSAQMATDQREGPGALSGQTVPSSSVGSYQANLTPHHNPCNIDDWSRWVSQPLLVPSSPHSRFYPQMDAEYSMGLSHQNLGASNYTWINHHDIPPHVPGIDSPNMGPMGEIKDEYVDEDKSEWKTIRQSPIKEELYYSGMLPMQNLPPSPPSTSTSTDSSYPSPESGHAPSPERTGSGMNNEDTKERAGNLPYSILIYRALKSADGNKLSLQGIYRWFEMNTDKAKDPNHKGWQNSIRHNLSMNAGFEAVKEEMGPGQKTVNFWRLTPAAIQDGGIQSTTRYRKGSAKGTGRNSQREPTGPDGGHPPKKIKTSHAVNHSSSHISHIPHISHIQQYPQGYLPTELPPMAFLPHTFPSGLPPVNHPMPRFGLGPVSGCTAQFPGNNGVVFDYPEMGPDYGPTYPIGPTWYASSTLPNDRAIAGSNVPAGPVLDYKDQ</sequence>
<feature type="region of interest" description="Disordered" evidence="7">
    <location>
        <begin position="284"/>
        <end position="331"/>
    </location>
</feature>
<feature type="region of interest" description="Disordered" evidence="7">
    <location>
        <begin position="1"/>
        <end position="42"/>
    </location>
</feature>
<feature type="compositionally biased region" description="Polar residues" evidence="7">
    <location>
        <begin position="1"/>
        <end position="17"/>
    </location>
</feature>
<evidence type="ECO:0000256" key="6">
    <source>
        <dbReference type="PROSITE-ProRule" id="PRU00089"/>
    </source>
</evidence>
<comment type="caution">
    <text evidence="9">The sequence shown here is derived from an EMBL/GenBank/DDBJ whole genome shotgun (WGS) entry which is preliminary data.</text>
</comment>
<dbReference type="SMART" id="SM00339">
    <property type="entry name" value="FH"/>
    <property type="match status" value="1"/>
</dbReference>
<gene>
    <name evidence="9" type="ORF">N7452_004836</name>
</gene>
<dbReference type="GO" id="GO:0000978">
    <property type="term" value="F:RNA polymerase II cis-regulatory region sequence-specific DNA binding"/>
    <property type="evidence" value="ECO:0007669"/>
    <property type="project" value="TreeGrafter"/>
</dbReference>
<dbReference type="AlphaFoldDB" id="A0A9W9QNC2"/>
<dbReference type="Gene3D" id="1.10.10.10">
    <property type="entry name" value="Winged helix-like DNA-binding domain superfamily/Winged helix DNA-binding domain"/>
    <property type="match status" value="1"/>
</dbReference>
<reference evidence="9" key="2">
    <citation type="journal article" date="2023" name="IMA Fungus">
        <title>Comparative genomic study of the Penicillium genus elucidates a diverse pangenome and 15 lateral gene transfer events.</title>
        <authorList>
            <person name="Petersen C."/>
            <person name="Sorensen T."/>
            <person name="Nielsen M.R."/>
            <person name="Sondergaard T.E."/>
            <person name="Sorensen J.L."/>
            <person name="Fitzpatrick D.A."/>
            <person name="Frisvad J.C."/>
            <person name="Nielsen K.L."/>
        </authorList>
    </citation>
    <scope>NUCLEOTIDE SEQUENCE</scope>
    <source>
        <strain evidence="9">IBT 35673</strain>
    </source>
</reference>
<evidence type="ECO:0000256" key="1">
    <source>
        <dbReference type="ARBA" id="ARBA00004123"/>
    </source>
</evidence>
<keyword evidence="2" id="KW-0805">Transcription regulation</keyword>
<comment type="subcellular location">
    <subcellularLocation>
        <location evidence="1 6">Nucleus</location>
    </subcellularLocation>
</comment>
<dbReference type="PROSITE" id="PS50039">
    <property type="entry name" value="FORK_HEAD_3"/>
    <property type="match status" value="1"/>
</dbReference>
<feature type="compositionally biased region" description="Low complexity" evidence="7">
    <location>
        <begin position="162"/>
        <end position="176"/>
    </location>
</feature>
<keyword evidence="3 6" id="KW-0238">DNA-binding</keyword>
<feature type="compositionally biased region" description="Polar residues" evidence="7">
    <location>
        <begin position="27"/>
        <end position="42"/>
    </location>
</feature>
<dbReference type="GO" id="GO:0005634">
    <property type="term" value="C:nucleus"/>
    <property type="evidence" value="ECO:0007669"/>
    <property type="project" value="UniProtKB-SubCell"/>
</dbReference>
<dbReference type="InterPro" id="IPR036390">
    <property type="entry name" value="WH_DNA-bd_sf"/>
</dbReference>
<accession>A0A9W9QNC2</accession>
<feature type="region of interest" description="Disordered" evidence="7">
    <location>
        <begin position="151"/>
        <end position="197"/>
    </location>
</feature>
<evidence type="ECO:0000256" key="2">
    <source>
        <dbReference type="ARBA" id="ARBA00023015"/>
    </source>
</evidence>
<evidence type="ECO:0000313" key="10">
    <source>
        <dbReference type="Proteomes" id="UP001147695"/>
    </source>
</evidence>
<dbReference type="EMBL" id="JAPZBQ010000003">
    <property type="protein sequence ID" value="KAJ5338108.1"/>
    <property type="molecule type" value="Genomic_DNA"/>
</dbReference>
<evidence type="ECO:0000256" key="7">
    <source>
        <dbReference type="SAM" id="MobiDB-lite"/>
    </source>
</evidence>
<dbReference type="InterPro" id="IPR001766">
    <property type="entry name" value="Fork_head_dom"/>
</dbReference>
<dbReference type="InterPro" id="IPR030456">
    <property type="entry name" value="TF_fork_head_CS_2"/>
</dbReference>
<organism evidence="9 10">
    <name type="scientific">Penicillium brevicompactum</name>
    <dbReference type="NCBI Taxonomy" id="5074"/>
    <lineage>
        <taxon>Eukaryota</taxon>
        <taxon>Fungi</taxon>
        <taxon>Dikarya</taxon>
        <taxon>Ascomycota</taxon>
        <taxon>Pezizomycotina</taxon>
        <taxon>Eurotiomycetes</taxon>
        <taxon>Eurotiomycetidae</taxon>
        <taxon>Eurotiales</taxon>
        <taxon>Aspergillaceae</taxon>
        <taxon>Penicillium</taxon>
    </lineage>
</organism>
<evidence type="ECO:0000256" key="5">
    <source>
        <dbReference type="ARBA" id="ARBA00023242"/>
    </source>
</evidence>
<dbReference type="Pfam" id="PF00250">
    <property type="entry name" value="Forkhead"/>
    <property type="match status" value="1"/>
</dbReference>
<dbReference type="PANTHER" id="PTHR45881:SF5">
    <property type="entry name" value="FORK-HEAD DOMAIN-CONTAINING PROTEIN"/>
    <property type="match status" value="1"/>
</dbReference>
<dbReference type="PANTHER" id="PTHR45881">
    <property type="entry name" value="CHECKPOINT SUPPRESSOR 1-LIKE, ISOFORM A-RELATED"/>
    <property type="match status" value="1"/>
</dbReference>
<evidence type="ECO:0000313" key="9">
    <source>
        <dbReference type="EMBL" id="KAJ5338108.1"/>
    </source>
</evidence>
<proteinExistence type="predicted"/>
<reference evidence="9" key="1">
    <citation type="submission" date="2022-12" db="EMBL/GenBank/DDBJ databases">
        <authorList>
            <person name="Petersen C."/>
        </authorList>
    </citation>
    <scope>NUCLEOTIDE SEQUENCE</scope>
    <source>
        <strain evidence="9">IBT 35673</strain>
    </source>
</reference>
<dbReference type="SUPFAM" id="SSF46785">
    <property type="entry name" value="Winged helix' DNA-binding domain"/>
    <property type="match status" value="1"/>
</dbReference>
<keyword evidence="4" id="KW-0804">Transcription</keyword>
<name>A0A9W9QNC2_PENBR</name>
<evidence type="ECO:0000256" key="4">
    <source>
        <dbReference type="ARBA" id="ARBA00023163"/>
    </source>
</evidence>
<evidence type="ECO:0000256" key="3">
    <source>
        <dbReference type="ARBA" id="ARBA00023125"/>
    </source>
</evidence>
<keyword evidence="5 6" id="KW-0539">Nucleus</keyword>
<evidence type="ECO:0000259" key="8">
    <source>
        <dbReference type="PROSITE" id="PS50039"/>
    </source>
</evidence>
<dbReference type="PROSITE" id="PS00658">
    <property type="entry name" value="FORK_HEAD_2"/>
    <property type="match status" value="1"/>
</dbReference>
<feature type="DNA-binding region" description="Fork-head" evidence="6">
    <location>
        <begin position="198"/>
        <end position="295"/>
    </location>
</feature>
<protein>
    <recommendedName>
        <fullName evidence="8">Fork-head domain-containing protein</fullName>
    </recommendedName>
</protein>
<dbReference type="GO" id="GO:0000981">
    <property type="term" value="F:DNA-binding transcription factor activity, RNA polymerase II-specific"/>
    <property type="evidence" value="ECO:0007669"/>
    <property type="project" value="TreeGrafter"/>
</dbReference>
<feature type="domain" description="Fork-head" evidence="8">
    <location>
        <begin position="198"/>
        <end position="295"/>
    </location>
</feature>
<dbReference type="InterPro" id="IPR036388">
    <property type="entry name" value="WH-like_DNA-bd_sf"/>
</dbReference>